<dbReference type="PROSITE" id="PS51465">
    <property type="entry name" value="KAZAL_2"/>
    <property type="match status" value="1"/>
</dbReference>
<proteinExistence type="predicted"/>
<organism evidence="4 5">
    <name type="scientific">Drosophila albomicans</name>
    <name type="common">Fruit fly</name>
    <dbReference type="NCBI Taxonomy" id="7291"/>
    <lineage>
        <taxon>Eukaryota</taxon>
        <taxon>Metazoa</taxon>
        <taxon>Ecdysozoa</taxon>
        <taxon>Arthropoda</taxon>
        <taxon>Hexapoda</taxon>
        <taxon>Insecta</taxon>
        <taxon>Pterygota</taxon>
        <taxon>Neoptera</taxon>
        <taxon>Endopterygota</taxon>
        <taxon>Diptera</taxon>
        <taxon>Brachycera</taxon>
        <taxon>Muscomorpha</taxon>
        <taxon>Ephydroidea</taxon>
        <taxon>Drosophilidae</taxon>
        <taxon>Drosophila</taxon>
    </lineage>
</organism>
<evidence type="ECO:0000256" key="1">
    <source>
        <dbReference type="SAM" id="MobiDB-lite"/>
    </source>
</evidence>
<keyword evidence="2" id="KW-0732">Signal</keyword>
<gene>
    <name evidence="5" type="primary">LOC117566520</name>
</gene>
<dbReference type="Gene3D" id="3.30.60.30">
    <property type="match status" value="1"/>
</dbReference>
<evidence type="ECO:0000256" key="2">
    <source>
        <dbReference type="SAM" id="SignalP"/>
    </source>
</evidence>
<dbReference type="OrthoDB" id="8019568at2759"/>
<dbReference type="AlphaFoldDB" id="A0A9C6T4W0"/>
<evidence type="ECO:0000313" key="5">
    <source>
        <dbReference type="RefSeq" id="XP_051860147.1"/>
    </source>
</evidence>
<feature type="domain" description="Kazal-like" evidence="3">
    <location>
        <begin position="512"/>
        <end position="567"/>
    </location>
</feature>
<evidence type="ECO:0000313" key="4">
    <source>
        <dbReference type="Proteomes" id="UP000515160"/>
    </source>
</evidence>
<dbReference type="RefSeq" id="XP_051860147.1">
    <property type="nucleotide sequence ID" value="XM_052004187.1"/>
</dbReference>
<reference evidence="5" key="1">
    <citation type="submission" date="2025-08" db="UniProtKB">
        <authorList>
            <consortium name="RefSeq"/>
        </authorList>
    </citation>
    <scope>IDENTIFICATION</scope>
    <source>
        <strain evidence="5">15112-1751.03</strain>
        <tissue evidence="5">Whole Adult</tissue>
    </source>
</reference>
<dbReference type="GeneID" id="117566520"/>
<feature type="compositionally biased region" description="Polar residues" evidence="1">
    <location>
        <begin position="309"/>
        <end position="323"/>
    </location>
</feature>
<sequence length="567" mass="62840">MWNSRRIKMPTLTVNVILIILGCLLLSVEGLNLELSPSTAARSARLMRFLTDPATINRRANAPGQFARVRPSVENVHPPAGWRPPPGPQLIRREFNNNFPNGGRFAHAKDAAVLDVGKSQFYRPKEIQQYNHQSNQYTQNFKASPHFNGVAIKSEVNKFPNYAPIQQHAIPVEANKYLAYKQAQVQGQGQGQGHGQGHGQGLGLSQGQVQSFGQAAAYADVATKQALQYNQFGQAQNSYAVYEDAENAAKAAANFGQNYQQSQPAVPPKLTKAAEEYLHFMSTNEYFLPRHEPNYKQIDLERDQIKYQHQQQKLIQKEPQAQPQLHHLPDTSASSSYNKPLRAADLFYQQDPAPGNSAVVRGSYQAGQNSFVVKSDGNKSVKHILSTSLASKPTQPQPAPQPKAQTPPVTYSHVWHKTEKPEPLRFEFTEHDAIKGSASYTNAPQGQKFYYETHPSTPHIPTVSAAPIIENVKPVQEVPVIAKDNNEYANKNAEVQPNPQPAVTPDPAELETDKEAYCEKICANVYDENDEIVCGSDGYMYTGESQLECYSSCLNIEVSIKSKGSCS</sequence>
<feature type="signal peptide" evidence="2">
    <location>
        <begin position="1"/>
        <end position="30"/>
    </location>
</feature>
<dbReference type="Proteomes" id="UP000515160">
    <property type="component" value="Chromosome 3"/>
</dbReference>
<dbReference type="CDD" id="cd00104">
    <property type="entry name" value="KAZAL_FS"/>
    <property type="match status" value="1"/>
</dbReference>
<feature type="region of interest" description="Disordered" evidence="1">
    <location>
        <begin position="309"/>
        <end position="335"/>
    </location>
</feature>
<dbReference type="Pfam" id="PF07648">
    <property type="entry name" value="Kazal_2"/>
    <property type="match status" value="1"/>
</dbReference>
<dbReference type="PROSITE" id="PS51257">
    <property type="entry name" value="PROKAR_LIPOPROTEIN"/>
    <property type="match status" value="1"/>
</dbReference>
<keyword evidence="4" id="KW-1185">Reference proteome</keyword>
<dbReference type="InterPro" id="IPR036058">
    <property type="entry name" value="Kazal_dom_sf"/>
</dbReference>
<feature type="chain" id="PRO_5038711742" evidence="2">
    <location>
        <begin position="31"/>
        <end position="567"/>
    </location>
</feature>
<protein>
    <submittedName>
        <fullName evidence="5">Uncharacterized protein LOC117566520</fullName>
    </submittedName>
</protein>
<dbReference type="InterPro" id="IPR002350">
    <property type="entry name" value="Kazal_dom"/>
</dbReference>
<evidence type="ECO:0000259" key="3">
    <source>
        <dbReference type="PROSITE" id="PS51465"/>
    </source>
</evidence>
<dbReference type="SUPFAM" id="SSF100895">
    <property type="entry name" value="Kazal-type serine protease inhibitors"/>
    <property type="match status" value="1"/>
</dbReference>
<accession>A0A9C6T4W0</accession>
<name>A0A9C6T4W0_DROAB</name>